<accession>A0AAU8AGY0</accession>
<organism evidence="1">
    <name type="scientific">Alloyangia sp. H15</name>
    <dbReference type="NCBI Taxonomy" id="3029062"/>
    <lineage>
        <taxon>Bacteria</taxon>
        <taxon>Pseudomonadati</taxon>
        <taxon>Pseudomonadota</taxon>
        <taxon>Alphaproteobacteria</taxon>
        <taxon>Rhodobacterales</taxon>
        <taxon>Roseobacteraceae</taxon>
        <taxon>Alloyangia</taxon>
    </lineage>
</organism>
<dbReference type="GO" id="GO:0004601">
    <property type="term" value="F:peroxidase activity"/>
    <property type="evidence" value="ECO:0007669"/>
    <property type="project" value="UniProtKB-KW"/>
</dbReference>
<keyword evidence="1" id="KW-0575">Peroxidase</keyword>
<proteinExistence type="predicted"/>
<dbReference type="InterPro" id="IPR015946">
    <property type="entry name" value="KH_dom-like_a/b"/>
</dbReference>
<dbReference type="SUPFAM" id="SSF82784">
    <property type="entry name" value="OsmC-like"/>
    <property type="match status" value="1"/>
</dbReference>
<keyword evidence="1" id="KW-0560">Oxidoreductase</keyword>
<dbReference type="RefSeq" id="WP_353472818.1">
    <property type="nucleotide sequence ID" value="NZ_CP123384.1"/>
</dbReference>
<dbReference type="EMBL" id="CP123384">
    <property type="protein sequence ID" value="XCC93994.1"/>
    <property type="molecule type" value="Genomic_DNA"/>
</dbReference>
<dbReference type="Pfam" id="PF02566">
    <property type="entry name" value="OsmC"/>
    <property type="match status" value="1"/>
</dbReference>
<protein>
    <submittedName>
        <fullName evidence="1">OsmC family protein</fullName>
        <ecNumber evidence="1">1.11.1.-</ecNumber>
    </submittedName>
</protein>
<evidence type="ECO:0000313" key="1">
    <source>
        <dbReference type="EMBL" id="XCC93994.1"/>
    </source>
</evidence>
<sequence>MTARTDSDRNRHAREAQQRVISVFGKRPEAARSTNHGTARVGDGLACVYEQDGRRIAIDMPAAVGGSDTGPSPGFFGRAAICGCVAIGIKMTAARESLQIDAVEVEIEQHWDDRGLFAMAGVAAGPLDTCLAIRVTSPEAPGLVEEMVARALACDPWFLAFRDAQRMRTELACSAGAA</sequence>
<dbReference type="AlphaFoldDB" id="A0AAU8AGY0"/>
<dbReference type="EC" id="1.11.1.-" evidence="1"/>
<dbReference type="InterPro" id="IPR036102">
    <property type="entry name" value="OsmC/Ohrsf"/>
</dbReference>
<gene>
    <name evidence="1" type="ORF">PVT71_01950</name>
</gene>
<reference evidence="1" key="1">
    <citation type="submission" date="2023-02" db="EMBL/GenBank/DDBJ databases">
        <title>Description and genomic characterization of Salipiger bruguierae sp. nov., isolated from the sediment of mangrove plant Bruguiera sexangula.</title>
        <authorList>
            <person name="Long M."/>
        </authorList>
    </citation>
    <scope>NUCLEOTIDE SEQUENCE</scope>
    <source>
        <strain evidence="1">H15</strain>
    </source>
</reference>
<name>A0AAU8AGY0_9RHOB</name>
<dbReference type="InterPro" id="IPR003718">
    <property type="entry name" value="OsmC/Ohr_fam"/>
</dbReference>
<dbReference type="Gene3D" id="3.30.300.20">
    <property type="match status" value="1"/>
</dbReference>